<evidence type="ECO:0000256" key="4">
    <source>
        <dbReference type="ARBA" id="ARBA00022833"/>
    </source>
</evidence>
<dbReference type="GO" id="GO:0006357">
    <property type="term" value="P:regulation of transcription by RNA polymerase II"/>
    <property type="evidence" value="ECO:0007669"/>
    <property type="project" value="TreeGrafter"/>
</dbReference>
<keyword evidence="11" id="KW-1185">Reference proteome</keyword>
<dbReference type="InterPro" id="IPR013087">
    <property type="entry name" value="Znf_C2H2_type"/>
</dbReference>
<dbReference type="GO" id="GO:0008270">
    <property type="term" value="F:zinc ion binding"/>
    <property type="evidence" value="ECO:0007669"/>
    <property type="project" value="UniProtKB-KW"/>
</dbReference>
<dbReference type="PANTHER" id="PTHR46179">
    <property type="entry name" value="ZINC FINGER PROTEIN"/>
    <property type="match status" value="1"/>
</dbReference>
<proteinExistence type="predicted"/>
<keyword evidence="4" id="KW-0862">Zinc</keyword>
<evidence type="ECO:0000256" key="2">
    <source>
        <dbReference type="ARBA" id="ARBA00022723"/>
    </source>
</evidence>
<dbReference type="EMBL" id="JADGJH010000952">
    <property type="protein sequence ID" value="KAJ3120587.1"/>
    <property type="molecule type" value="Genomic_DNA"/>
</dbReference>
<feature type="domain" description="C2H2-type" evidence="9">
    <location>
        <begin position="233"/>
        <end position="263"/>
    </location>
</feature>
<evidence type="ECO:0000256" key="1">
    <source>
        <dbReference type="ARBA" id="ARBA00004123"/>
    </source>
</evidence>
<feature type="domain" description="C2H2-type" evidence="9">
    <location>
        <begin position="264"/>
        <end position="291"/>
    </location>
</feature>
<evidence type="ECO:0000256" key="7">
    <source>
        <dbReference type="ARBA" id="ARBA00023242"/>
    </source>
</evidence>
<evidence type="ECO:0000313" key="10">
    <source>
        <dbReference type="EMBL" id="KAJ3120587.1"/>
    </source>
</evidence>
<gene>
    <name evidence="10" type="ORF">HK100_012730</name>
</gene>
<dbReference type="AlphaFoldDB" id="A0AAD5SZV2"/>
<dbReference type="Proteomes" id="UP001211907">
    <property type="component" value="Unassembled WGS sequence"/>
</dbReference>
<organism evidence="10 11">
    <name type="scientific">Physocladia obscura</name>
    <dbReference type="NCBI Taxonomy" id="109957"/>
    <lineage>
        <taxon>Eukaryota</taxon>
        <taxon>Fungi</taxon>
        <taxon>Fungi incertae sedis</taxon>
        <taxon>Chytridiomycota</taxon>
        <taxon>Chytridiomycota incertae sedis</taxon>
        <taxon>Chytridiomycetes</taxon>
        <taxon>Chytridiales</taxon>
        <taxon>Chytriomycetaceae</taxon>
        <taxon>Physocladia</taxon>
    </lineage>
</organism>
<feature type="domain" description="C2H2-type" evidence="9">
    <location>
        <begin position="294"/>
        <end position="318"/>
    </location>
</feature>
<comment type="subcellular location">
    <subcellularLocation>
        <location evidence="1">Nucleus</location>
    </subcellularLocation>
</comment>
<evidence type="ECO:0000256" key="3">
    <source>
        <dbReference type="ARBA" id="ARBA00022771"/>
    </source>
</evidence>
<protein>
    <recommendedName>
        <fullName evidence="9">C2H2-type domain-containing protein</fullName>
    </recommendedName>
</protein>
<evidence type="ECO:0000256" key="8">
    <source>
        <dbReference type="PROSITE-ProRule" id="PRU00042"/>
    </source>
</evidence>
<keyword evidence="3 8" id="KW-0863">Zinc-finger</keyword>
<dbReference type="SMART" id="SM00355">
    <property type="entry name" value="ZnF_C2H2"/>
    <property type="match status" value="3"/>
</dbReference>
<keyword evidence="6" id="KW-0804">Transcription</keyword>
<dbReference type="InterPro" id="IPR051061">
    <property type="entry name" value="Zinc_finger_trans_reg"/>
</dbReference>
<evidence type="ECO:0000256" key="6">
    <source>
        <dbReference type="ARBA" id="ARBA00023163"/>
    </source>
</evidence>
<dbReference type="PROSITE" id="PS50157">
    <property type="entry name" value="ZINC_FINGER_C2H2_2"/>
    <property type="match status" value="3"/>
</dbReference>
<keyword evidence="5" id="KW-0805">Transcription regulation</keyword>
<evidence type="ECO:0000259" key="9">
    <source>
        <dbReference type="PROSITE" id="PS50157"/>
    </source>
</evidence>
<dbReference type="SUPFAM" id="SSF57667">
    <property type="entry name" value="beta-beta-alpha zinc fingers"/>
    <property type="match status" value="1"/>
</dbReference>
<dbReference type="Pfam" id="PF00096">
    <property type="entry name" value="zf-C2H2"/>
    <property type="match status" value="1"/>
</dbReference>
<name>A0AAD5SZV2_9FUNG</name>
<reference evidence="10" key="1">
    <citation type="submission" date="2020-05" db="EMBL/GenBank/DDBJ databases">
        <title>Phylogenomic resolution of chytrid fungi.</title>
        <authorList>
            <person name="Stajich J.E."/>
            <person name="Amses K."/>
            <person name="Simmons R."/>
            <person name="Seto K."/>
            <person name="Myers J."/>
            <person name="Bonds A."/>
            <person name="Quandt C.A."/>
            <person name="Barry K."/>
            <person name="Liu P."/>
            <person name="Grigoriev I."/>
            <person name="Longcore J.E."/>
            <person name="James T.Y."/>
        </authorList>
    </citation>
    <scope>NUCLEOTIDE SEQUENCE</scope>
    <source>
        <strain evidence="10">JEL0513</strain>
    </source>
</reference>
<evidence type="ECO:0000256" key="5">
    <source>
        <dbReference type="ARBA" id="ARBA00023015"/>
    </source>
</evidence>
<dbReference type="PROSITE" id="PS00028">
    <property type="entry name" value="ZINC_FINGER_C2H2_1"/>
    <property type="match status" value="1"/>
</dbReference>
<dbReference type="PANTHER" id="PTHR46179:SF13">
    <property type="entry name" value="C2H2-TYPE DOMAIN-CONTAINING PROTEIN"/>
    <property type="match status" value="1"/>
</dbReference>
<comment type="caution">
    <text evidence="10">The sequence shown here is derived from an EMBL/GenBank/DDBJ whole genome shotgun (WGS) entry which is preliminary data.</text>
</comment>
<evidence type="ECO:0000313" key="11">
    <source>
        <dbReference type="Proteomes" id="UP001211907"/>
    </source>
</evidence>
<accession>A0AAD5SZV2</accession>
<dbReference type="InterPro" id="IPR036236">
    <property type="entry name" value="Znf_C2H2_sf"/>
</dbReference>
<dbReference type="Gene3D" id="3.30.160.60">
    <property type="entry name" value="Classic Zinc Finger"/>
    <property type="match status" value="1"/>
</dbReference>
<dbReference type="GO" id="GO:0005634">
    <property type="term" value="C:nucleus"/>
    <property type="evidence" value="ECO:0007669"/>
    <property type="project" value="UniProtKB-SubCell"/>
</dbReference>
<sequence length="318" mass="35641">MELRPGKGKDRCLLDDIDRFPYDEFGRGLVIDANESSNNANKRLESAVAKPLGSFNGGTGFRGPGGVSLLDDEADSNTNDTIQLEQNDCESDNHIYLSEYILPKPPTSRDFSNQCYASSPRVRALDMHEAMMTSTLPFRDMKTGYFHPIPTAISTSQSPIPIANPFDEYRDMRQTEFMDASEEDFYAADVWNRRNSAFSSNPDNPAFVGGGGSNNSNGSCGGAGESFRLVRKYTCSHPACFKEFSKASELRNHNYEDHQVSAPHMCTYCFSHFSRKNDLIRHLKSVYGSEPKADVCKTCRKGFSRPDSLKRHERMCLE</sequence>
<keyword evidence="7" id="KW-0539">Nucleus</keyword>
<keyword evidence="2" id="KW-0479">Metal-binding</keyword>